<evidence type="ECO:0000313" key="4">
    <source>
        <dbReference type="Proteomes" id="UP001370490"/>
    </source>
</evidence>
<evidence type="ECO:0000259" key="2">
    <source>
        <dbReference type="PROSITE" id="PS50011"/>
    </source>
</evidence>
<keyword evidence="1" id="KW-0472">Membrane</keyword>
<proteinExistence type="predicted"/>
<evidence type="ECO:0000256" key="1">
    <source>
        <dbReference type="SAM" id="Phobius"/>
    </source>
</evidence>
<name>A0AAN8WJX5_9MAGN</name>
<dbReference type="Gene3D" id="1.10.510.10">
    <property type="entry name" value="Transferase(Phosphotransferase) domain 1"/>
    <property type="match status" value="1"/>
</dbReference>
<dbReference type="EMBL" id="JBAMMX010000001">
    <property type="protein sequence ID" value="KAK6947908.1"/>
    <property type="molecule type" value="Genomic_DNA"/>
</dbReference>
<dbReference type="PROSITE" id="PS50011">
    <property type="entry name" value="PROTEIN_KINASE_DOM"/>
    <property type="match status" value="1"/>
</dbReference>
<dbReference type="InterPro" id="IPR046959">
    <property type="entry name" value="PRK1-6/SRF4-like"/>
</dbReference>
<dbReference type="InterPro" id="IPR011009">
    <property type="entry name" value="Kinase-like_dom_sf"/>
</dbReference>
<evidence type="ECO:0000313" key="3">
    <source>
        <dbReference type="EMBL" id="KAK6947908.1"/>
    </source>
</evidence>
<protein>
    <recommendedName>
        <fullName evidence="2">Protein kinase domain-containing protein</fullName>
    </recommendedName>
</protein>
<comment type="caution">
    <text evidence="3">The sequence shown here is derived from an EMBL/GenBank/DDBJ whole genome shotgun (WGS) entry which is preliminary data.</text>
</comment>
<dbReference type="InterPro" id="IPR000719">
    <property type="entry name" value="Prot_kinase_dom"/>
</dbReference>
<dbReference type="Pfam" id="PF07714">
    <property type="entry name" value="PK_Tyr_Ser-Thr"/>
    <property type="match status" value="1"/>
</dbReference>
<dbReference type="InterPro" id="IPR001245">
    <property type="entry name" value="Ser-Thr/Tyr_kinase_cat_dom"/>
</dbReference>
<dbReference type="PANTHER" id="PTHR48007:SF55">
    <property type="entry name" value="PROTEIN KINASE DOMAIN-CONTAINING PROTEIN"/>
    <property type="match status" value="1"/>
</dbReference>
<reference evidence="3 4" key="1">
    <citation type="submission" date="2023-12" db="EMBL/GenBank/DDBJ databases">
        <title>A high-quality genome assembly for Dillenia turbinata (Dilleniales).</title>
        <authorList>
            <person name="Chanderbali A."/>
        </authorList>
    </citation>
    <scope>NUCLEOTIDE SEQUENCE [LARGE SCALE GENOMIC DNA]</scope>
    <source>
        <strain evidence="3">LSX21</strain>
        <tissue evidence="3">Leaf</tissue>
    </source>
</reference>
<feature type="transmembrane region" description="Helical" evidence="1">
    <location>
        <begin position="114"/>
        <end position="133"/>
    </location>
</feature>
<feature type="domain" description="Protein kinase" evidence="2">
    <location>
        <begin position="43"/>
        <end position="242"/>
    </location>
</feature>
<accession>A0AAN8WJX5</accession>
<sequence>MKKGGNKKTDICCGGDHDHAHVHDHDEEEARIMFVPTLRAVLRSSVCVMGESPLGFTEKVVLLEGKICAVKRFRKLSVKKKEFGRRIEHLADISSRCAYLVSVTAYLYAKRIKFVICDYYPMGFLSLFFWGILGTRKAGHTCLNWNQRLVIIIYIARAIAFIHSQSPSQEKRLQLNVHGNIKSSNVMIKVDFTAELSDYGYTQVAERVEPDGRGHRSKERKRALVVLDIGLACTNRLAEPKA</sequence>
<dbReference type="Proteomes" id="UP001370490">
    <property type="component" value="Unassembled WGS sequence"/>
</dbReference>
<dbReference type="GO" id="GO:0005524">
    <property type="term" value="F:ATP binding"/>
    <property type="evidence" value="ECO:0007669"/>
    <property type="project" value="InterPro"/>
</dbReference>
<keyword evidence="1" id="KW-0812">Transmembrane</keyword>
<dbReference type="SUPFAM" id="SSF56112">
    <property type="entry name" value="Protein kinase-like (PK-like)"/>
    <property type="match status" value="1"/>
</dbReference>
<dbReference type="PANTHER" id="PTHR48007">
    <property type="entry name" value="LEUCINE-RICH REPEAT RECEPTOR-LIKE PROTEIN KINASE PXC1"/>
    <property type="match status" value="1"/>
</dbReference>
<keyword evidence="1" id="KW-1133">Transmembrane helix</keyword>
<gene>
    <name evidence="3" type="ORF">RJ641_001381</name>
</gene>
<dbReference type="GO" id="GO:0004672">
    <property type="term" value="F:protein kinase activity"/>
    <property type="evidence" value="ECO:0007669"/>
    <property type="project" value="InterPro"/>
</dbReference>
<dbReference type="AlphaFoldDB" id="A0AAN8WJX5"/>
<organism evidence="3 4">
    <name type="scientific">Dillenia turbinata</name>
    <dbReference type="NCBI Taxonomy" id="194707"/>
    <lineage>
        <taxon>Eukaryota</taxon>
        <taxon>Viridiplantae</taxon>
        <taxon>Streptophyta</taxon>
        <taxon>Embryophyta</taxon>
        <taxon>Tracheophyta</taxon>
        <taxon>Spermatophyta</taxon>
        <taxon>Magnoliopsida</taxon>
        <taxon>eudicotyledons</taxon>
        <taxon>Gunneridae</taxon>
        <taxon>Pentapetalae</taxon>
        <taxon>Dilleniales</taxon>
        <taxon>Dilleniaceae</taxon>
        <taxon>Dillenia</taxon>
    </lineage>
</organism>
<keyword evidence="4" id="KW-1185">Reference proteome</keyword>